<keyword evidence="5" id="KW-1185">Reference proteome</keyword>
<dbReference type="InterPro" id="IPR000914">
    <property type="entry name" value="SBP_5_dom"/>
</dbReference>
<feature type="region of interest" description="Disordered" evidence="2">
    <location>
        <begin position="13"/>
        <end position="33"/>
    </location>
</feature>
<dbReference type="SUPFAM" id="SSF53850">
    <property type="entry name" value="Periplasmic binding protein-like II"/>
    <property type="match status" value="1"/>
</dbReference>
<reference evidence="5" key="1">
    <citation type="journal article" date="2019" name="Int. J. Syst. Evol. Microbiol.">
        <title>The Global Catalogue of Microorganisms (GCM) 10K type strain sequencing project: providing services to taxonomists for standard genome sequencing and annotation.</title>
        <authorList>
            <consortium name="The Broad Institute Genomics Platform"/>
            <consortium name="The Broad Institute Genome Sequencing Center for Infectious Disease"/>
            <person name="Wu L."/>
            <person name="Ma J."/>
        </authorList>
    </citation>
    <scope>NUCLEOTIDE SEQUENCE [LARGE SCALE GENOMIC DNA]</scope>
    <source>
        <strain evidence="5">JCM 17986</strain>
    </source>
</reference>
<dbReference type="PANTHER" id="PTHR30290:SF38">
    <property type="entry name" value="D,D-DIPEPTIDE-BINDING PERIPLASMIC PROTEIN DDPA-RELATED"/>
    <property type="match status" value="1"/>
</dbReference>
<dbReference type="CDD" id="cd00995">
    <property type="entry name" value="PBP2_NikA_DppA_OppA_like"/>
    <property type="match status" value="1"/>
</dbReference>
<evidence type="ECO:0000256" key="1">
    <source>
        <dbReference type="ARBA" id="ARBA00022729"/>
    </source>
</evidence>
<dbReference type="Gene3D" id="3.10.105.10">
    <property type="entry name" value="Dipeptide-binding Protein, Domain 3"/>
    <property type="match status" value="1"/>
</dbReference>
<gene>
    <name evidence="4" type="ORF">GCM10023205_41770</name>
</gene>
<dbReference type="EMBL" id="BAABHS010000014">
    <property type="protein sequence ID" value="GAA4971534.1"/>
    <property type="molecule type" value="Genomic_DNA"/>
</dbReference>
<dbReference type="Gene3D" id="3.40.190.10">
    <property type="entry name" value="Periplasmic binding protein-like II"/>
    <property type="match status" value="1"/>
</dbReference>
<feature type="domain" description="Solute-binding protein family 5" evidence="3">
    <location>
        <begin position="74"/>
        <end position="423"/>
    </location>
</feature>
<dbReference type="InterPro" id="IPR030678">
    <property type="entry name" value="Peptide/Ni-bd"/>
</dbReference>
<accession>A0ABP9HIN4</accession>
<dbReference type="InterPro" id="IPR039424">
    <property type="entry name" value="SBP_5"/>
</dbReference>
<organism evidence="4 5">
    <name type="scientific">Yinghuangia aomiensis</name>
    <dbReference type="NCBI Taxonomy" id="676205"/>
    <lineage>
        <taxon>Bacteria</taxon>
        <taxon>Bacillati</taxon>
        <taxon>Actinomycetota</taxon>
        <taxon>Actinomycetes</taxon>
        <taxon>Kitasatosporales</taxon>
        <taxon>Streptomycetaceae</taxon>
        <taxon>Yinghuangia</taxon>
    </lineage>
</organism>
<comment type="caution">
    <text evidence="4">The sequence shown here is derived from an EMBL/GenBank/DDBJ whole genome shotgun (WGS) entry which is preliminary data.</text>
</comment>
<evidence type="ECO:0000313" key="4">
    <source>
        <dbReference type="EMBL" id="GAA4971534.1"/>
    </source>
</evidence>
<name>A0ABP9HIN4_9ACTN</name>
<dbReference type="Pfam" id="PF00496">
    <property type="entry name" value="SBP_bac_5"/>
    <property type="match status" value="1"/>
</dbReference>
<dbReference type="PIRSF" id="PIRSF002741">
    <property type="entry name" value="MppA"/>
    <property type="match status" value="1"/>
</dbReference>
<evidence type="ECO:0000313" key="5">
    <source>
        <dbReference type="Proteomes" id="UP001500466"/>
    </source>
</evidence>
<protein>
    <submittedName>
        <fullName evidence="4">ABC transporter substrate-binding protein</fullName>
    </submittedName>
</protein>
<keyword evidence="1" id="KW-0732">Signal</keyword>
<dbReference type="RefSeq" id="WP_345677089.1">
    <property type="nucleotide sequence ID" value="NZ_BAABHS010000014.1"/>
</dbReference>
<evidence type="ECO:0000259" key="3">
    <source>
        <dbReference type="Pfam" id="PF00496"/>
    </source>
</evidence>
<dbReference type="PANTHER" id="PTHR30290">
    <property type="entry name" value="PERIPLASMIC BINDING COMPONENT OF ABC TRANSPORTER"/>
    <property type="match status" value="1"/>
</dbReference>
<dbReference type="Proteomes" id="UP001500466">
    <property type="component" value="Unassembled WGS sequence"/>
</dbReference>
<proteinExistence type="predicted"/>
<sequence>MAAAVGILVSGCASGGGSPTPADTPRKGGSLTLSLPGDAASFDPTQTMFANVADGQRLAAVYDNLLWTDPGTGTVQPNIAESLVPEREGAAWVLRIRPGVKFSDGTPYDAAAVAANWQWHKLPANKSFQTMAVLNIKALDVDPADPLVLHITLGQANANFDRIVARNLSFIAAPKTLDGAGTARDKPVGAGPFLLKEWTKGPKGRQVYVRNPDYWEKDKGLPYLDELIIKPELDIEHAVKGLGTDADLTVTVDPKNLALARDHGLDVQELRLNGGAMVLFNTATGPFADPRARRAVALALSGSEINDKFYKGAGTPAKGIFSSSSPLANNQIAAPENDGAQAAQLFDEVTGNGAKPLEFTYVTPAAPTTVAVAQYMQAKLAAYRGVSMSIREVDVPTYIGTVRKGSGAWNAAVGQQWIDDPEPGVYDVLNAASFANLSGYNSPAVNAALDEARRTTDTAARREAYTRVQLQVNRDMPFWVYQEAVAAALSTSKVAGLQLFNDGLIHWDRIGLSA</sequence>
<evidence type="ECO:0000256" key="2">
    <source>
        <dbReference type="SAM" id="MobiDB-lite"/>
    </source>
</evidence>